<name>B7AVL5_9FIRM</name>
<protein>
    <submittedName>
        <fullName evidence="1">Uncharacterized protein</fullName>
    </submittedName>
</protein>
<accession>B7AVL5</accession>
<gene>
    <name evidence="1" type="ORF">BACPEC_02763</name>
</gene>
<reference evidence="1 2" key="2">
    <citation type="submission" date="2008-11" db="EMBL/GenBank/DDBJ databases">
        <authorList>
            <person name="Fulton L."/>
            <person name="Clifton S."/>
            <person name="Fulton B."/>
            <person name="Xu J."/>
            <person name="Minx P."/>
            <person name="Pepin K.H."/>
            <person name="Johnson M."/>
            <person name="Bhonagiri V."/>
            <person name="Nash W.E."/>
            <person name="Mardis E.R."/>
            <person name="Wilson R.K."/>
        </authorList>
    </citation>
    <scope>NUCLEOTIDE SEQUENCE [LARGE SCALE GENOMIC DNA]</scope>
    <source>
        <strain evidence="1 2">ATCC 43243</strain>
    </source>
</reference>
<dbReference type="EMBL" id="ABVQ01000037">
    <property type="protein sequence ID" value="EEC56256.1"/>
    <property type="molecule type" value="Genomic_DNA"/>
</dbReference>
<dbReference type="eggNOG" id="ENOG502ZBSM">
    <property type="taxonomic scope" value="Bacteria"/>
</dbReference>
<reference evidence="1 2" key="1">
    <citation type="submission" date="2008-11" db="EMBL/GenBank/DDBJ databases">
        <title>Draft genome sequence of Bacteroides pectinophilus (ATCC 43243).</title>
        <authorList>
            <person name="Sudarsanam P."/>
            <person name="Ley R."/>
            <person name="Guruge J."/>
            <person name="Turnbaugh P.J."/>
            <person name="Mahowald M."/>
            <person name="Liep D."/>
            <person name="Gordon J."/>
        </authorList>
    </citation>
    <scope>NUCLEOTIDE SEQUENCE [LARGE SCALE GENOMIC DNA]</scope>
    <source>
        <strain evidence="1 2">ATCC 43243</strain>
    </source>
</reference>
<evidence type="ECO:0000313" key="1">
    <source>
        <dbReference type="EMBL" id="EEC56256.1"/>
    </source>
</evidence>
<proteinExistence type="predicted"/>
<organism evidence="1 2">
    <name type="scientific">[Bacteroides] pectinophilus ATCC 43243</name>
    <dbReference type="NCBI Taxonomy" id="483218"/>
    <lineage>
        <taxon>Bacteria</taxon>
        <taxon>Bacillati</taxon>
        <taxon>Bacillota</taxon>
        <taxon>Clostridia</taxon>
        <taxon>Eubacteriales</taxon>
    </lineage>
</organism>
<dbReference type="HOGENOM" id="CLU_166066_0_0_9"/>
<keyword evidence="2" id="KW-1185">Reference proteome</keyword>
<dbReference type="STRING" id="483218.BACPEC_02763"/>
<sequence length="109" mass="12621">MNTVCNDKINNIPEDFHGIFIVEDKNTFSYDSMKNVDYIKLKKSEKFTPALYHENGGVWEGGSTSRFSPVMTFKLWERFSDSCLEVSESMEVNGKRTFGYDAPIIYKRV</sequence>
<dbReference type="AlphaFoldDB" id="B7AVL5"/>
<comment type="caution">
    <text evidence="1">The sequence shown here is derived from an EMBL/GenBank/DDBJ whole genome shotgun (WGS) entry which is preliminary data.</text>
</comment>
<evidence type="ECO:0000313" key="2">
    <source>
        <dbReference type="Proteomes" id="UP000003136"/>
    </source>
</evidence>
<dbReference type="Proteomes" id="UP000003136">
    <property type="component" value="Unassembled WGS sequence"/>
</dbReference>